<dbReference type="OrthoDB" id="9805017at2"/>
<dbReference type="PANTHER" id="PTHR11319:SF35">
    <property type="entry name" value="OUTER MEMBRANE PROTEIN PMPC-RELATED"/>
    <property type="match status" value="1"/>
</dbReference>
<dbReference type="Pfam" id="PF18676">
    <property type="entry name" value="MBG_2"/>
    <property type="match status" value="4"/>
</dbReference>
<evidence type="ECO:0000313" key="3">
    <source>
        <dbReference type="EMBL" id="TDS58821.1"/>
    </source>
</evidence>
<evidence type="ECO:0000259" key="1">
    <source>
        <dbReference type="Pfam" id="PF18676"/>
    </source>
</evidence>
<evidence type="ECO:0000259" key="2">
    <source>
        <dbReference type="Pfam" id="PF18887"/>
    </source>
</evidence>
<feature type="domain" description="MBG" evidence="2">
    <location>
        <begin position="2393"/>
        <end position="2461"/>
    </location>
</feature>
<feature type="domain" description="MBG" evidence="2">
    <location>
        <begin position="1640"/>
        <end position="1713"/>
    </location>
</feature>
<feature type="domain" description="MBG" evidence="2">
    <location>
        <begin position="2609"/>
        <end position="2677"/>
    </location>
</feature>
<feature type="domain" description="MBG" evidence="2">
    <location>
        <begin position="2033"/>
        <end position="2100"/>
    </location>
</feature>
<feature type="domain" description="MBG" evidence="1">
    <location>
        <begin position="1951"/>
        <end position="2023"/>
    </location>
</feature>
<dbReference type="InterPro" id="IPR059226">
    <property type="entry name" value="Choice_anch_Q_dom"/>
</dbReference>
<comment type="caution">
    <text evidence="3">The sequence shown here is derived from an EMBL/GenBank/DDBJ whole genome shotgun (WGS) entry which is preliminary data.</text>
</comment>
<accession>A0A4R7EYE9</accession>
<feature type="domain" description="MBG" evidence="1">
    <location>
        <begin position="1793"/>
        <end position="1865"/>
    </location>
</feature>
<feature type="domain" description="MBG" evidence="2">
    <location>
        <begin position="2969"/>
        <end position="3037"/>
    </location>
</feature>
<feature type="domain" description="MBG" evidence="2">
    <location>
        <begin position="2823"/>
        <end position="2892"/>
    </location>
</feature>
<proteinExistence type="predicted"/>
<dbReference type="InterPro" id="IPR012334">
    <property type="entry name" value="Pectin_lyas_fold"/>
</dbReference>
<dbReference type="Proteomes" id="UP000295215">
    <property type="component" value="Unassembled WGS sequence"/>
</dbReference>
<protein>
    <submittedName>
        <fullName evidence="3">Uncharacterized protein</fullName>
    </submittedName>
</protein>
<dbReference type="Gene3D" id="2.160.20.10">
    <property type="entry name" value="Single-stranded right-handed beta-helix, Pectin lyase-like"/>
    <property type="match status" value="3"/>
</dbReference>
<reference evidence="3 4" key="1">
    <citation type="submission" date="2019-03" db="EMBL/GenBank/DDBJ databases">
        <title>Genomic Encyclopedia of Archaeal and Bacterial Type Strains, Phase II (KMG-II): from individual species to whole genera.</title>
        <authorList>
            <person name="Goeker M."/>
        </authorList>
    </citation>
    <scope>NUCLEOTIDE SEQUENCE [LARGE SCALE GENOMIC DNA]</scope>
    <source>
        <strain evidence="3 4">DSM 28213</strain>
    </source>
</reference>
<feature type="domain" description="MBG" evidence="2">
    <location>
        <begin position="2537"/>
        <end position="2604"/>
    </location>
</feature>
<dbReference type="InterPro" id="IPR006626">
    <property type="entry name" value="PbH1"/>
</dbReference>
<sequence>MKYNYLLYFILYSFFWVAGYSQNPISPNSDNILYVNQSVNGGNGSGDSWDNAIPELADALKWANDNKAANLWDANNPLKIYVAKGTYKPKYTPEDGKGFSADAQYARDRTFLMVKDVELYGGFDPANGVTELTHARILPDKDGANLNGTILSGDLDGDDVVGTMPGRGAASISGNEENVYHVVMAASATEDVEVKLHGFNISGGNANGFSGFQVNGANVSRRSGGGIYSYSSSSSSSSSVVLTNSSVYNNSSSESGGGGIYSFSFSNSSYSSSSVVLTNSSVYNNSSSYGGGIYSSSSSNSYSSSYFNSSVVLTNSSVYNNSSSDGGGILSFSNSSSSPGSSSVVLTNSSVYNNRSNNGGGIYSYSSYSSNSSVVLTNSSVYNNSSSNGGGIYSYSYSNFSNEITLINSTLAGNIGGSCIYFDGSGVKKFTAHNSMVYGNVKSEIDDSNSVLDSETGTILKDIQFSLVQGENSTADGNLDGTLAFTDLFADGSNGDYSLQSGSPAIDAGKNALYSGDIDNDTDLAGNPRLFGTAIDMGAYESQTVQYSPNSENILYVNQSVDQNATGYTGVGDSWANAIPELADALKWANDNKAADLWDANNPLKIYVAKGIYKPKYTPEDGKGFSADVQYARDRTFLMVKDVKLYGGFDPANGVTKLTHARILPDKDGANPIGTILSGDLDGNDVIGSTPGQGTAPISGNEENVYHVVIAASATEDVVVKLDGIAVTGGNADGSFGLQVNGANVSRRSGGGIYSNFSSSSSVHLTNSSVYNNSSSESGGGIYSYSYSYSSYSSSSVVLTNSSVYNNSSSYGGGIYSSNSSSSSYSNSSVVLTNSSVYNNSSGVGGGGIYSFSNSSSSPGSSSVVLTNSSVYNNRSNNGGGIYSYSSSYSNSSVVLTNSSVYNNSSSNGGGIHSFSNSSNEIKLINSTLAGNIGDSYIYFEGYGAKKFTAHNSIVYGNVKSETDDSNSTLDTNTGTISKDIQFSLVQGENSTANGNLDGTLAYANLFADALNGDYSLGDSSPAVDAGNNALYPDEIDNDTDLAGNPRLSGCNVDIGAYENQSNQGTFCFTPDMDNILYINQSVDQNATGYTGVGDSWANAIPELADALKWANDNKAANLWDANNPLKIYVAKGTYKPKYTPEDGKGFSADAQYARDRTFLMVKDVELYGGFDPANGVTELTHARIIPDKDEANLNGTILSGDLDGDDVVGTMPGRGAALISGNEENVYHVVMAASATEDVEVKLDGFNISGGNANGSSYFQVNGGAVYNDFGGGISSSSFSSSSSVRLTNSSVYNNSSGAGGGGIYSFSNSSSSSSVHLTNSSVYNSSSAYDGGGILSSSSSSSSVHLTNSSVYNNRSNNGGGIYSSSYSSYSSVVLRNSSVYNNSSSDFGGGIYSSSNSSSSVVLTNSSVYNNRSNNGGGIYSSSNSSSSVLLTNSSVYNNRSNNGGGIYSYSSSSFSVVLTNSSVYNNRSSYGGGIFSSSSSSNEITLTNSTLAGNIGGAYIYFDGSGAKKFTAHNSIVYGNVKSETDNSNSVLDSETGTISKDIQFSLVQGENSTADGNLDGTLAFTDLFADGSNGDYSLTACSPAVNAGSNSLLTGLDANSKDLAGNPRVYDFAGGGIIDMGAYEFQGEHVNYDNVLFEDTDVTYNGIAHTITATNLPTGVTDSYVITDVEGTVVTEAMDAGVYTVTVTLSGCGLDKTLTATLTIEKATLTVTADANQNKVYGDSDPEFTYTVSGYQDADDNSILSGALSRIPGEDVGTYAIGQGDLSAGANYEIDFTSADFEITKATLTVTADANQNKVYGDSDPEFTYTVSGYQGADDQTILTGALNRIPGEDVGTYAIGQGDLSAGANYEIDFTSADFEITKATLTVTADANQNKVYGDSDPEFTYTVSGYQGADDQTILTGALNRIPGEDVGTYVIGQGDLSAGANYEIDFIGADFEITTATLTVTADANQSKVYGEADPVLTYTVSGFQGSDDETVLTGSLSRAAGEGVGSYPIDQGDLSAGGNYNIDFAGADFAITKATITGITFENASFTYDGTAKSLAISGTLPTGTSVNYTNNNQTDAGSFTVTAEIDGGNNYENLTLTATLTINKAAITGITFEGASFTYDGTVKSLVIAGTLPTGTSVSYTGNDQTDAGSYTVTAEIDGGTNYEDLTLTAQLTIEKAPIAGITLNDASFTYDGTAKSLMIAGTLQTGTSVTYTNNDQTEAGSYTVTAEIDGGNNYEDLTLNAQLTIEKAPIAGITLDDVTFIYDGTAKSLMIAGTLPTGTSVSYTNNNQTDAGSYTVTAEIDGGTNYEDLTLTAELIIEKATITGITLDDAAFTYDGTSRSLVIAGTLPTGTSVTYTNNDQTEAGSYTVTAEIDGGNNYEDLTLTAELIIEKATITGITLDDAGFTYDGTAKSLAIAGTLPTGTSVTYTNNDQTEAGSYTVTAEIDGGTNYEDLTLTAELIIEKATITGITLDDATFIYDGTAKSLAIAGTLPTGTSVSYTGNDQTDAGSYTVTAEIDGGTNYEDLILTAELTIEKASITGISFTDASFTYDGTAKSLMIAGTLPTGTSVSYTGNDQTNAGSYTVTAEIDGGTNYEDLTLTAELTIEKAPITGITLDDATFTYDGTVKSLMIAGTLPTGTSVSYTNNNQTDAGSYTVTAEIDGGNNYEDLTLTAELIIEKATITGITLDDAAFTYDGTSKSLVIAGTLPTGTSVSYTGNDQTDAGSYTVTAEIDGGTNYEDLTLTAELTIEKALIAGITLNDASFTYDGTVKSLAIAGTLPTGTSVSYTGNDQTDAGSYTVTAEIDGGTNYEDLTLTAQLTIEKAPIAGITLNDASFTYDGTAKSLMIAGTLPTGTSVSYTNNNQTDAGSYTVTAEINGGTNYEDLTLTAELTIEKAPIAGVTLNDATFIYDGTAKSLMIAGTLPTGTSVNYTGNDRTDAGSYTVTAEIDGGNNYEDLTLTAQLTIEKASIEGITLDDASFTYDGTAKSLMIAGTLPTGTSVSYTNNDQTDAGSYTVTAEIDGGTNYEDLTLTATLTIEKATQKLTFEALAVLLLEEASDFQLAAHSDSGLAVSYSYTYESENPSATVTPEGWVSLQHAGVIVITAFQEGNENYLAAEPVNRKLRIESRDASIHRLIIEGEIFETLSSVMYYTQQCDALSNEVRVEIDTEYGAWVSPSHNFVIATPRAGIYRQSVEVISENGEVVRQYEIVVNRPFAFEDIVVQKFDNTLLVNNNPATNGGYRFIGYQWYRNDKPVGNEQIYSAGSSLEHLLEETATYRVVLTTDSGEEFHVCPSYISYKHNFGLKVYPNPVDSGGELHVVFDYPSSSFKGAIAQLYAVSGQHLLTIRLEDRSSVLRLPDMLQSGTYLLLLYIEGQRETVKIVVKP</sequence>
<feature type="domain" description="MBG" evidence="1">
    <location>
        <begin position="1872"/>
        <end position="1944"/>
    </location>
</feature>
<dbReference type="Pfam" id="PF18887">
    <property type="entry name" value="MBG_3"/>
    <property type="match status" value="15"/>
</dbReference>
<evidence type="ECO:0000313" key="4">
    <source>
        <dbReference type="Proteomes" id="UP000295215"/>
    </source>
</evidence>
<feature type="domain" description="MBG" evidence="2">
    <location>
        <begin position="2175"/>
        <end position="2244"/>
    </location>
</feature>
<dbReference type="PANTHER" id="PTHR11319">
    <property type="entry name" value="G PROTEIN-COUPLED RECEPTOR-RELATED"/>
    <property type="match status" value="1"/>
</dbReference>
<dbReference type="InterPro" id="IPR043772">
    <property type="entry name" value="MBG_3"/>
</dbReference>
<feature type="domain" description="MBG" evidence="2">
    <location>
        <begin position="2321"/>
        <end position="2389"/>
    </location>
</feature>
<dbReference type="RefSeq" id="WP_133712421.1">
    <property type="nucleotide sequence ID" value="NZ_SOAG01000011.1"/>
</dbReference>
<name>A0A4R7EYE9_9FLAO</name>
<feature type="domain" description="MBG" evidence="2">
    <location>
        <begin position="2895"/>
        <end position="2965"/>
    </location>
</feature>
<feature type="domain" description="MBG" evidence="2">
    <location>
        <begin position="2465"/>
        <end position="2533"/>
    </location>
</feature>
<feature type="domain" description="MBG" evidence="2">
    <location>
        <begin position="2247"/>
        <end position="2317"/>
    </location>
</feature>
<dbReference type="Gene3D" id="3.30.160.710">
    <property type="match status" value="1"/>
</dbReference>
<dbReference type="NCBIfam" id="NF041518">
    <property type="entry name" value="choice_anch_Q"/>
    <property type="match status" value="3"/>
</dbReference>
<dbReference type="InterPro" id="IPR041286">
    <property type="entry name" value="MBG_2"/>
</dbReference>
<organism evidence="3 4">
    <name type="scientific">Myroides indicus</name>
    <dbReference type="NCBI Taxonomy" id="1323422"/>
    <lineage>
        <taxon>Bacteria</taxon>
        <taxon>Pseudomonadati</taxon>
        <taxon>Bacteroidota</taxon>
        <taxon>Flavobacteriia</taxon>
        <taxon>Flavobacteriales</taxon>
        <taxon>Flavobacteriaceae</taxon>
        <taxon>Myroides</taxon>
    </lineage>
</organism>
<keyword evidence="4" id="KW-1185">Reference proteome</keyword>
<feature type="domain" description="MBG" evidence="2">
    <location>
        <begin position="2751"/>
        <end position="2820"/>
    </location>
</feature>
<gene>
    <name evidence="3" type="ORF">C8P70_1113</name>
</gene>
<feature type="domain" description="MBG" evidence="2">
    <location>
        <begin position="2105"/>
        <end position="2172"/>
    </location>
</feature>
<feature type="domain" description="MBG" evidence="2">
    <location>
        <begin position="2681"/>
        <end position="2748"/>
    </location>
</feature>
<dbReference type="SUPFAM" id="SSF51126">
    <property type="entry name" value="Pectin lyase-like"/>
    <property type="match status" value="4"/>
</dbReference>
<dbReference type="InterPro" id="IPR011050">
    <property type="entry name" value="Pectin_lyase_fold/virulence"/>
</dbReference>
<dbReference type="SMART" id="SM00710">
    <property type="entry name" value="PbH1"/>
    <property type="match status" value="19"/>
</dbReference>
<dbReference type="EMBL" id="SOAG01000011">
    <property type="protein sequence ID" value="TDS58821.1"/>
    <property type="molecule type" value="Genomic_DNA"/>
</dbReference>
<feature type="domain" description="MBG" evidence="1">
    <location>
        <begin position="1714"/>
        <end position="1786"/>
    </location>
</feature>